<gene>
    <name evidence="1" type="ORF">TSIB3V08_LOCUS8082</name>
</gene>
<evidence type="ECO:0000313" key="1">
    <source>
        <dbReference type="EMBL" id="CAD7264017.1"/>
    </source>
</evidence>
<sequence length="212" mass="23952">MQGVSILEKRRQRNFKKGGTLQLSLILKSSDPSHSSTYLKQTSDDIPSTTKYHPGLKRINTILKNGYNFLVSSTQTQNLLGSPPKLLDPNKIFTSINTAKGSHPCMNTCKTFDSKNTKKQYPIHGNTSNLIYQLQCNFYKPVSSHINTNNKDFDSCYITRVLKAFLIADCNNSQLRLVSFLHICTGRSNHPPYCLDRSRSMFSEPSMTLLPL</sequence>
<name>A0A7R9B0J5_TIMSH</name>
<dbReference type="EMBL" id="OC004048">
    <property type="protein sequence ID" value="CAD7264017.1"/>
    <property type="molecule type" value="Genomic_DNA"/>
</dbReference>
<protein>
    <submittedName>
        <fullName evidence="1">Uncharacterized protein</fullName>
    </submittedName>
</protein>
<organism evidence="1">
    <name type="scientific">Timema shepardi</name>
    <name type="common">Walking stick</name>
    <dbReference type="NCBI Taxonomy" id="629360"/>
    <lineage>
        <taxon>Eukaryota</taxon>
        <taxon>Metazoa</taxon>
        <taxon>Ecdysozoa</taxon>
        <taxon>Arthropoda</taxon>
        <taxon>Hexapoda</taxon>
        <taxon>Insecta</taxon>
        <taxon>Pterygota</taxon>
        <taxon>Neoptera</taxon>
        <taxon>Polyneoptera</taxon>
        <taxon>Phasmatodea</taxon>
        <taxon>Timematodea</taxon>
        <taxon>Timematoidea</taxon>
        <taxon>Timematidae</taxon>
        <taxon>Timema</taxon>
    </lineage>
</organism>
<dbReference type="AlphaFoldDB" id="A0A7R9B0J5"/>
<reference evidence="1" key="1">
    <citation type="submission" date="2020-11" db="EMBL/GenBank/DDBJ databases">
        <authorList>
            <person name="Tran Van P."/>
        </authorList>
    </citation>
    <scope>NUCLEOTIDE SEQUENCE</scope>
</reference>
<accession>A0A7R9B0J5</accession>
<proteinExistence type="predicted"/>